<accession>A0ABU8RPM1</accession>
<organism evidence="3 4">
    <name type="scientific">Pseudokineococcus basanitobsidens</name>
    <dbReference type="NCBI Taxonomy" id="1926649"/>
    <lineage>
        <taxon>Bacteria</taxon>
        <taxon>Bacillati</taxon>
        <taxon>Actinomycetota</taxon>
        <taxon>Actinomycetes</taxon>
        <taxon>Kineosporiales</taxon>
        <taxon>Kineosporiaceae</taxon>
        <taxon>Pseudokineococcus</taxon>
    </lineage>
</organism>
<evidence type="ECO:0000313" key="3">
    <source>
        <dbReference type="EMBL" id="MEJ5946924.1"/>
    </source>
</evidence>
<dbReference type="InterPro" id="IPR001845">
    <property type="entry name" value="HTH_ArsR_DNA-bd_dom"/>
</dbReference>
<keyword evidence="4" id="KW-1185">Reference proteome</keyword>
<dbReference type="Gene3D" id="1.10.10.10">
    <property type="entry name" value="Winged helix-like DNA-binding domain superfamily/Winged helix DNA-binding domain"/>
    <property type="match status" value="1"/>
</dbReference>
<gene>
    <name evidence="3" type="ORF">WDZ17_16640</name>
</gene>
<dbReference type="InterPro" id="IPR011991">
    <property type="entry name" value="ArsR-like_HTH"/>
</dbReference>
<dbReference type="SUPFAM" id="SSF46785">
    <property type="entry name" value="Winged helix' DNA-binding domain"/>
    <property type="match status" value="1"/>
</dbReference>
<name>A0ABU8RPM1_9ACTN</name>
<reference evidence="3 4" key="1">
    <citation type="journal article" date="2017" name="Int. J. Syst. Evol. Microbiol.">
        <title>Pseudokineococcus basanitobsidens sp. nov., isolated from volcanic rock.</title>
        <authorList>
            <person name="Lee D.W."/>
            <person name="Park M.Y."/>
            <person name="Kim J.J."/>
            <person name="Kim B.S."/>
        </authorList>
    </citation>
    <scope>NUCLEOTIDE SEQUENCE [LARGE SCALE GENOMIC DNA]</scope>
    <source>
        <strain evidence="3 4">DSM 103726</strain>
    </source>
</reference>
<dbReference type="SMART" id="SM00418">
    <property type="entry name" value="HTH_ARSR"/>
    <property type="match status" value="1"/>
</dbReference>
<evidence type="ECO:0000313" key="4">
    <source>
        <dbReference type="Proteomes" id="UP001387100"/>
    </source>
</evidence>
<protein>
    <submittedName>
        <fullName evidence="3">Winged helix-turn-helix domain-containing protein</fullName>
    </submittedName>
</protein>
<comment type="caution">
    <text evidence="3">The sequence shown here is derived from an EMBL/GenBank/DDBJ whole genome shotgun (WGS) entry which is preliminary data.</text>
</comment>
<dbReference type="Proteomes" id="UP001387100">
    <property type="component" value="Unassembled WGS sequence"/>
</dbReference>
<dbReference type="EMBL" id="JBBIAA010000040">
    <property type="protein sequence ID" value="MEJ5946924.1"/>
    <property type="molecule type" value="Genomic_DNA"/>
</dbReference>
<feature type="region of interest" description="Disordered" evidence="1">
    <location>
        <begin position="170"/>
        <end position="200"/>
    </location>
</feature>
<feature type="domain" description="HTH arsR-type" evidence="2">
    <location>
        <begin position="14"/>
        <end position="97"/>
    </location>
</feature>
<dbReference type="InterPro" id="IPR036388">
    <property type="entry name" value="WH-like_DNA-bd_sf"/>
</dbReference>
<evidence type="ECO:0000259" key="2">
    <source>
        <dbReference type="SMART" id="SM00418"/>
    </source>
</evidence>
<dbReference type="RefSeq" id="WP_339576303.1">
    <property type="nucleotide sequence ID" value="NZ_JBBIAA010000040.1"/>
</dbReference>
<dbReference type="CDD" id="cd00090">
    <property type="entry name" value="HTH_ARSR"/>
    <property type="match status" value="1"/>
</dbReference>
<sequence>MAARQPNRRLDDVQDLRVMAHPLRVRLYYALIALEAATASRLAESVNESPALVSYHLRQLREHGFVEEAPDLVSDRRERWWRPATDGFRFSLPEADDVPEARAAAVALQRTALANQLERLESWRDEQPSWGPEWSQVAVSSDVMLRLTPAELAAMNDELHAVLRAYRGRARDDARGTTDPATRGGSSTGAGPTPGEDADVADGREHVFLFLHAFPFRP</sequence>
<dbReference type="Pfam" id="PF12840">
    <property type="entry name" value="HTH_20"/>
    <property type="match status" value="1"/>
</dbReference>
<feature type="compositionally biased region" description="Low complexity" evidence="1">
    <location>
        <begin position="177"/>
        <end position="195"/>
    </location>
</feature>
<dbReference type="InterPro" id="IPR036390">
    <property type="entry name" value="WH_DNA-bd_sf"/>
</dbReference>
<evidence type="ECO:0000256" key="1">
    <source>
        <dbReference type="SAM" id="MobiDB-lite"/>
    </source>
</evidence>
<proteinExistence type="predicted"/>